<dbReference type="AlphaFoldDB" id="A0A166CXB9"/>
<feature type="domain" description="4Fe-4S ferredoxin-type" evidence="2">
    <location>
        <begin position="36"/>
        <end position="66"/>
    </location>
</feature>
<evidence type="ECO:0000313" key="4">
    <source>
        <dbReference type="Proteomes" id="UP000077275"/>
    </source>
</evidence>
<feature type="domain" description="4Fe-4S ferredoxin-type" evidence="2">
    <location>
        <begin position="1"/>
        <end position="29"/>
    </location>
</feature>
<dbReference type="PATRIC" id="fig|47311.3.peg.1996"/>
<comment type="caution">
    <text evidence="3">The sequence shown here is derived from an EMBL/GenBank/DDBJ whole genome shotgun (WGS) entry which is preliminary data.</text>
</comment>
<dbReference type="Gene3D" id="3.30.70.20">
    <property type="match status" value="1"/>
</dbReference>
<dbReference type="OrthoDB" id="51316at2157"/>
<reference evidence="3 4" key="1">
    <citation type="submission" date="2016-04" db="EMBL/GenBank/DDBJ databases">
        <title>Genome sequence of Methanobrevibacter cuticularis DSM 11139.</title>
        <authorList>
            <person name="Poehlein A."/>
            <person name="Seedorf H."/>
            <person name="Daniel R."/>
        </authorList>
    </citation>
    <scope>NUCLEOTIDE SEQUENCE [LARGE SCALE GENOMIC DNA]</scope>
    <source>
        <strain evidence="3 4">DSM 11139</strain>
    </source>
</reference>
<evidence type="ECO:0000313" key="3">
    <source>
        <dbReference type="EMBL" id="KZX14963.1"/>
    </source>
</evidence>
<dbReference type="SUPFAM" id="SSF54862">
    <property type="entry name" value="4Fe-4S ferredoxins"/>
    <property type="match status" value="1"/>
</dbReference>
<dbReference type="PROSITE" id="PS51379">
    <property type="entry name" value="4FE4S_FER_2"/>
    <property type="match status" value="2"/>
</dbReference>
<protein>
    <submittedName>
        <fullName evidence="3">Electron transport complex subunit RsxB</fullName>
    </submittedName>
</protein>
<keyword evidence="4" id="KW-1185">Reference proteome</keyword>
<organism evidence="3 4">
    <name type="scientific">Methanobrevibacter cuticularis</name>
    <dbReference type="NCBI Taxonomy" id="47311"/>
    <lineage>
        <taxon>Archaea</taxon>
        <taxon>Methanobacteriati</taxon>
        <taxon>Methanobacteriota</taxon>
        <taxon>Methanomada group</taxon>
        <taxon>Methanobacteria</taxon>
        <taxon>Methanobacteriales</taxon>
        <taxon>Methanobacteriaceae</taxon>
        <taxon>Methanobrevibacter</taxon>
    </lineage>
</organism>
<dbReference type="EMBL" id="LWMW01000137">
    <property type="protein sequence ID" value="KZX14963.1"/>
    <property type="molecule type" value="Genomic_DNA"/>
</dbReference>
<dbReference type="PANTHER" id="PTHR43122:SF1">
    <property type="entry name" value="IRON-SULFUR-BINDING PROTEIN"/>
    <property type="match status" value="1"/>
</dbReference>
<dbReference type="RefSeq" id="WP_067260369.1">
    <property type="nucleotide sequence ID" value="NZ_LWMW01000137.1"/>
</dbReference>
<feature type="compositionally biased region" description="Basic and acidic residues" evidence="1">
    <location>
        <begin position="77"/>
        <end position="99"/>
    </location>
</feature>
<dbReference type="Pfam" id="PF12838">
    <property type="entry name" value="Fer4_7"/>
    <property type="match status" value="1"/>
</dbReference>
<dbReference type="GO" id="GO:0016491">
    <property type="term" value="F:oxidoreductase activity"/>
    <property type="evidence" value="ECO:0007669"/>
    <property type="project" value="UniProtKB-ARBA"/>
</dbReference>
<dbReference type="PANTHER" id="PTHR43122">
    <property type="entry name" value="FERREDOXIN SUBUNIT OF PYRUVATE:FLAVODOXIN OXIDOREDUCTASE-RELATED"/>
    <property type="match status" value="1"/>
</dbReference>
<dbReference type="InterPro" id="IPR017900">
    <property type="entry name" value="4Fe4S_Fe_S_CS"/>
</dbReference>
<proteinExistence type="predicted"/>
<evidence type="ECO:0000256" key="1">
    <source>
        <dbReference type="SAM" id="MobiDB-lite"/>
    </source>
</evidence>
<gene>
    <name evidence="3" type="primary">rsxB_3</name>
    <name evidence="3" type="ORF">MBCUT_18370</name>
</gene>
<name>A0A166CXB9_9EURY</name>
<dbReference type="Gene3D" id="3.30.70.3270">
    <property type="match status" value="1"/>
</dbReference>
<feature type="region of interest" description="Disordered" evidence="1">
    <location>
        <begin position="64"/>
        <end position="99"/>
    </location>
</feature>
<dbReference type="InterPro" id="IPR017896">
    <property type="entry name" value="4Fe4S_Fe-S-bd"/>
</dbReference>
<feature type="compositionally biased region" description="Acidic residues" evidence="1">
    <location>
        <begin position="64"/>
        <end position="76"/>
    </location>
</feature>
<dbReference type="STRING" id="47311.MBCUT_18370"/>
<accession>A0A166CXB9</accession>
<evidence type="ECO:0000259" key="2">
    <source>
        <dbReference type="PROSITE" id="PS51379"/>
    </source>
</evidence>
<dbReference type="PROSITE" id="PS00198">
    <property type="entry name" value="4FE4S_FER_1"/>
    <property type="match status" value="2"/>
</dbReference>
<dbReference type="Proteomes" id="UP000077275">
    <property type="component" value="Unassembled WGS sequence"/>
</dbReference>
<sequence>MIKVDPNLCKGCDLCIETCPEHVYDKSSKLNKKGVYLPCPKREKDCTKCHLCELMCPDQAISVTEDEEDDQVDNINDDEKSDQTDNATDEKTLKETTDV</sequence>